<proteinExistence type="predicted"/>
<keyword evidence="2" id="KW-1185">Reference proteome</keyword>
<comment type="caution">
    <text evidence="1">The sequence shown here is derived from an EMBL/GenBank/DDBJ whole genome shotgun (WGS) entry which is preliminary data.</text>
</comment>
<protein>
    <submittedName>
        <fullName evidence="1">Uncharacterized protein</fullName>
    </submittedName>
</protein>
<dbReference type="EMBL" id="NKHZ01000094">
    <property type="protein sequence ID" value="PNS13775.1"/>
    <property type="molecule type" value="Genomic_DNA"/>
</dbReference>
<accession>A0A2K1QFF7</accession>
<gene>
    <name evidence="1" type="ORF">CAC42_3268</name>
</gene>
<evidence type="ECO:0000313" key="1">
    <source>
        <dbReference type="EMBL" id="PNS13775.1"/>
    </source>
</evidence>
<dbReference type="Proteomes" id="UP000243797">
    <property type="component" value="Unassembled WGS sequence"/>
</dbReference>
<reference evidence="1 2" key="1">
    <citation type="submission" date="2017-06" db="EMBL/GenBank/DDBJ databases">
        <title>Draft genome sequence of a variant of Elsinoe murrayae.</title>
        <authorList>
            <person name="Cheng Q."/>
        </authorList>
    </citation>
    <scope>NUCLEOTIDE SEQUENCE [LARGE SCALE GENOMIC DNA]</scope>
    <source>
        <strain evidence="1 2">CQ-2017a</strain>
    </source>
</reference>
<organism evidence="1 2">
    <name type="scientific">Sphaceloma murrayae</name>
    <dbReference type="NCBI Taxonomy" id="2082308"/>
    <lineage>
        <taxon>Eukaryota</taxon>
        <taxon>Fungi</taxon>
        <taxon>Dikarya</taxon>
        <taxon>Ascomycota</taxon>
        <taxon>Pezizomycotina</taxon>
        <taxon>Dothideomycetes</taxon>
        <taxon>Dothideomycetidae</taxon>
        <taxon>Myriangiales</taxon>
        <taxon>Elsinoaceae</taxon>
        <taxon>Sphaceloma</taxon>
    </lineage>
</organism>
<dbReference type="AlphaFoldDB" id="A0A2K1QFF7"/>
<evidence type="ECO:0000313" key="2">
    <source>
        <dbReference type="Proteomes" id="UP000243797"/>
    </source>
</evidence>
<sequence length="222" mass="22584">MAARDKPTAALPARTTLPAPVAADEAAAAAELVADPAADEREAAAPEVVPAAVPELIELAPEVELMEPVAAAAAAVPDEEALPEAADEEPDEGPALMAAAQTEVTAALMAVKCQPDGIIRSQESLALNITGGASRLEQTRGHRVFDRVLAGGTLAVEVGGTAARTADGSGETLLGASGQALALSGYRRAERQRSESEGLVLHCRGVVGFGMMGGSEQITRME</sequence>
<dbReference type="InParanoid" id="A0A2K1QFF7"/>
<name>A0A2K1QFF7_9PEZI</name>